<comment type="caution">
    <text evidence="8">The sequence shown here is derived from an EMBL/GenBank/DDBJ whole genome shotgun (WGS) entry which is preliminary data.</text>
</comment>
<dbReference type="PANTHER" id="PTHR35333:SF3">
    <property type="entry name" value="BETA-LACTAMASE-TYPE TRANSPEPTIDASE FOLD CONTAINING PROTEIN"/>
    <property type="match status" value="1"/>
</dbReference>
<name>A0A6I3RZZ9_9BURK</name>
<dbReference type="Gene3D" id="3.40.710.10">
    <property type="entry name" value="DD-peptidase/beta-lactamase superfamily"/>
    <property type="match status" value="1"/>
</dbReference>
<dbReference type="AlphaFoldDB" id="A0A6I3RZZ9"/>
<protein>
    <recommendedName>
        <fullName evidence="3 6">Beta-lactamase</fullName>
        <ecNumber evidence="3 6">3.5.2.6</ecNumber>
    </recommendedName>
</protein>
<gene>
    <name evidence="8" type="primary">bla</name>
    <name evidence="8" type="ORF">GMD42_02335</name>
</gene>
<dbReference type="RefSeq" id="WP_008863796.1">
    <property type="nucleotide sequence ID" value="NZ_CALFDP010000058.1"/>
</dbReference>
<evidence type="ECO:0000313" key="8">
    <source>
        <dbReference type="EMBL" id="MTU42476.1"/>
    </source>
</evidence>
<accession>A0A6I3RZZ9</accession>
<evidence type="ECO:0000256" key="4">
    <source>
        <dbReference type="ARBA" id="ARBA00022801"/>
    </source>
</evidence>
<dbReference type="Pfam" id="PF13354">
    <property type="entry name" value="Beta-lactamase2"/>
    <property type="match status" value="1"/>
</dbReference>
<evidence type="ECO:0000259" key="7">
    <source>
        <dbReference type="Pfam" id="PF13354"/>
    </source>
</evidence>
<dbReference type="Proteomes" id="UP000462362">
    <property type="component" value="Unassembled WGS sequence"/>
</dbReference>
<reference evidence="8 9" key="1">
    <citation type="journal article" date="2019" name="Nat. Med.">
        <title>A library of human gut bacterial isolates paired with longitudinal multiomics data enables mechanistic microbiome research.</title>
        <authorList>
            <person name="Poyet M."/>
            <person name="Groussin M."/>
            <person name="Gibbons S.M."/>
            <person name="Avila-Pacheco J."/>
            <person name="Jiang X."/>
            <person name="Kearney S.M."/>
            <person name="Perrotta A.R."/>
            <person name="Berdy B."/>
            <person name="Zhao S."/>
            <person name="Lieberman T.D."/>
            <person name="Swanson P.K."/>
            <person name="Smith M."/>
            <person name="Roesemann S."/>
            <person name="Alexander J.E."/>
            <person name="Rich S.A."/>
            <person name="Livny J."/>
            <person name="Vlamakis H."/>
            <person name="Clish C."/>
            <person name="Bullock K."/>
            <person name="Deik A."/>
            <person name="Scott J."/>
            <person name="Pierce K.A."/>
            <person name="Xavier R.J."/>
            <person name="Alm E.J."/>
        </authorList>
    </citation>
    <scope>NUCLEOTIDE SEQUENCE [LARGE SCALE GENOMIC DNA]</scope>
    <source>
        <strain evidence="8 9">BIOML-A2</strain>
    </source>
</reference>
<evidence type="ECO:0000313" key="9">
    <source>
        <dbReference type="Proteomes" id="UP000462362"/>
    </source>
</evidence>
<dbReference type="NCBIfam" id="NF033103">
    <property type="entry name" value="bla_class_A"/>
    <property type="match status" value="1"/>
</dbReference>
<evidence type="ECO:0000256" key="3">
    <source>
        <dbReference type="ARBA" id="ARBA00012865"/>
    </source>
</evidence>
<evidence type="ECO:0000256" key="1">
    <source>
        <dbReference type="ARBA" id="ARBA00001526"/>
    </source>
</evidence>
<dbReference type="GeneID" id="43348336"/>
<dbReference type="SUPFAM" id="SSF56601">
    <property type="entry name" value="beta-lactamase/transpeptidase-like"/>
    <property type="match status" value="1"/>
</dbReference>
<keyword evidence="4 6" id="KW-0378">Hydrolase</keyword>
<dbReference type="InterPro" id="IPR012338">
    <property type="entry name" value="Beta-lactam/transpept-like"/>
</dbReference>
<evidence type="ECO:0000256" key="5">
    <source>
        <dbReference type="ARBA" id="ARBA00023251"/>
    </source>
</evidence>
<keyword evidence="5 6" id="KW-0046">Antibiotic resistance</keyword>
<dbReference type="InterPro" id="IPR000871">
    <property type="entry name" value="Beta-lactam_class-A"/>
</dbReference>
<dbReference type="PROSITE" id="PS00146">
    <property type="entry name" value="BETA_LACTAMASE_A"/>
    <property type="match status" value="1"/>
</dbReference>
<comment type="catalytic activity">
    <reaction evidence="1 6">
        <text>a beta-lactam + H2O = a substituted beta-amino acid</text>
        <dbReference type="Rhea" id="RHEA:20401"/>
        <dbReference type="ChEBI" id="CHEBI:15377"/>
        <dbReference type="ChEBI" id="CHEBI:35627"/>
        <dbReference type="ChEBI" id="CHEBI:140347"/>
        <dbReference type="EC" id="3.5.2.6"/>
    </reaction>
</comment>
<evidence type="ECO:0000256" key="6">
    <source>
        <dbReference type="RuleBase" id="RU361140"/>
    </source>
</evidence>
<dbReference type="InterPro" id="IPR045155">
    <property type="entry name" value="Beta-lactam_cat"/>
</dbReference>
<dbReference type="EC" id="3.5.2.6" evidence="3 6"/>
<feature type="domain" description="Beta-lactamase class A catalytic" evidence="7">
    <location>
        <begin position="48"/>
        <end position="269"/>
    </location>
</feature>
<comment type="similarity">
    <text evidence="2 6">Belongs to the class-A beta-lactamase family.</text>
</comment>
<dbReference type="PANTHER" id="PTHR35333">
    <property type="entry name" value="BETA-LACTAMASE"/>
    <property type="match status" value="1"/>
</dbReference>
<dbReference type="GO" id="GO:0030655">
    <property type="term" value="P:beta-lactam antibiotic catabolic process"/>
    <property type="evidence" value="ECO:0007669"/>
    <property type="project" value="InterPro"/>
</dbReference>
<dbReference type="InterPro" id="IPR023650">
    <property type="entry name" value="Beta-lactam_class-A_AS"/>
</dbReference>
<dbReference type="EMBL" id="WNCL01000004">
    <property type="protein sequence ID" value="MTU42476.1"/>
    <property type="molecule type" value="Genomic_DNA"/>
</dbReference>
<evidence type="ECO:0000256" key="2">
    <source>
        <dbReference type="ARBA" id="ARBA00009009"/>
    </source>
</evidence>
<organism evidence="8 9">
    <name type="scientific">Parasutterella excrementihominis</name>
    <dbReference type="NCBI Taxonomy" id="487175"/>
    <lineage>
        <taxon>Bacteria</taxon>
        <taxon>Pseudomonadati</taxon>
        <taxon>Pseudomonadota</taxon>
        <taxon>Betaproteobacteria</taxon>
        <taxon>Burkholderiales</taxon>
        <taxon>Sutterellaceae</taxon>
        <taxon>Parasutterella</taxon>
    </lineage>
</organism>
<dbReference type="GO" id="GO:0008800">
    <property type="term" value="F:beta-lactamase activity"/>
    <property type="evidence" value="ECO:0007669"/>
    <property type="project" value="UniProtKB-UniRule"/>
</dbReference>
<dbReference type="GO" id="GO:0046677">
    <property type="term" value="P:response to antibiotic"/>
    <property type="evidence" value="ECO:0007669"/>
    <property type="project" value="UniProtKB-UniRule"/>
</dbReference>
<proteinExistence type="inferred from homology"/>
<dbReference type="PRINTS" id="PR00118">
    <property type="entry name" value="BLACTAMASEA"/>
</dbReference>
<sequence>MKSRSLLSKAVVSSLLLFQVLSVSASDLTSDIQEVIKGKKAQVGVAVLYKDDAFTANNDDQYPLMSVFKFHIALAVLKKMEKEGIPLTAVVTLGPSDIDTKTWSPMYKKYKSKKITLSYGDLINYMVSQSDNNACNWLINFVGGIQNVNDFIKNLGIDRIQLIETEKSMEQDIRKSYNNWSTPLSVTQLLRKVYTEKVLSDEHFAFLEKAMLASASGKDKFRAGLPKEVEVGHKTGMSYRTPEGIRMCDADVGVIYMPGGEKCYLAVLVKDSKETDAANAKIMADIAKKVYSHYTENAGKNSAPAK</sequence>